<feature type="domain" description="Asparaginase/glutaminase C-terminal" evidence="7">
    <location>
        <begin position="258"/>
        <end position="358"/>
    </location>
</feature>
<evidence type="ECO:0000256" key="5">
    <source>
        <dbReference type="RuleBase" id="RU004456"/>
    </source>
</evidence>
<dbReference type="PROSITE" id="PS51732">
    <property type="entry name" value="ASN_GLN_ASE_3"/>
    <property type="match status" value="1"/>
</dbReference>
<comment type="similarity">
    <text evidence="1 5">Belongs to the asparaginase 1 family.</text>
</comment>
<dbReference type="PIRSF" id="PIRSF500176">
    <property type="entry name" value="L_ASNase"/>
    <property type="match status" value="1"/>
</dbReference>
<accession>A0ABY3EIV4</accession>
<dbReference type="Pfam" id="PF17763">
    <property type="entry name" value="Asparaginase_C"/>
    <property type="match status" value="1"/>
</dbReference>
<protein>
    <submittedName>
        <fullName evidence="8">Asparaginase</fullName>
    </submittedName>
</protein>
<feature type="active site" evidence="4">
    <location>
        <position position="137"/>
    </location>
</feature>
<dbReference type="RefSeq" id="WP_144200909.1">
    <property type="nucleotide sequence ID" value="NZ_CP097330.1"/>
</dbReference>
<dbReference type="PIRSF" id="PIRSF001220">
    <property type="entry name" value="L-ASNase_gatD"/>
    <property type="match status" value="1"/>
</dbReference>
<evidence type="ECO:0000256" key="4">
    <source>
        <dbReference type="PROSITE-ProRule" id="PRU10100"/>
    </source>
</evidence>
<dbReference type="EMBL" id="VCIZ01000014">
    <property type="protein sequence ID" value="TSP10737.1"/>
    <property type="molecule type" value="Genomic_DNA"/>
</dbReference>
<dbReference type="Gene3D" id="3.40.50.1170">
    <property type="entry name" value="L-asparaginase, N-terminal domain"/>
    <property type="match status" value="1"/>
</dbReference>
<dbReference type="SMART" id="SM00870">
    <property type="entry name" value="Asparaginase"/>
    <property type="match status" value="1"/>
</dbReference>
<keyword evidence="2" id="KW-0378">Hydrolase</keyword>
<dbReference type="InterPro" id="IPR027474">
    <property type="entry name" value="L-asparaginase_N"/>
</dbReference>
<dbReference type="InterPro" id="IPR004550">
    <property type="entry name" value="AsnASE_II"/>
</dbReference>
<evidence type="ECO:0000259" key="6">
    <source>
        <dbReference type="Pfam" id="PF00710"/>
    </source>
</evidence>
<proteinExistence type="inferred from homology"/>
<gene>
    <name evidence="8" type="ORF">FGG12_21305</name>
</gene>
<dbReference type="InterPro" id="IPR027473">
    <property type="entry name" value="L-asparaginase_C"/>
</dbReference>
<dbReference type="Proteomes" id="UP000318943">
    <property type="component" value="Unassembled WGS sequence"/>
</dbReference>
<dbReference type="Gene3D" id="3.40.50.40">
    <property type="match status" value="1"/>
</dbReference>
<comment type="caution">
    <text evidence="8">The sequence shown here is derived from an EMBL/GenBank/DDBJ whole genome shotgun (WGS) entry which is preliminary data.</text>
</comment>
<dbReference type="InterPro" id="IPR037152">
    <property type="entry name" value="L-asparaginase_N_sf"/>
</dbReference>
<dbReference type="CDD" id="cd08964">
    <property type="entry name" value="L-asparaginase_II"/>
    <property type="match status" value="1"/>
</dbReference>
<dbReference type="SUPFAM" id="SSF53774">
    <property type="entry name" value="Glutaminase/Asparaginase"/>
    <property type="match status" value="1"/>
</dbReference>
<name>A0ABY3EIV4_9BURK</name>
<dbReference type="SFLD" id="SFLDS00057">
    <property type="entry name" value="Glutaminase/Asparaginase"/>
    <property type="match status" value="1"/>
</dbReference>
<evidence type="ECO:0000259" key="7">
    <source>
        <dbReference type="Pfam" id="PF17763"/>
    </source>
</evidence>
<reference evidence="8 9" key="1">
    <citation type="submission" date="2019-05" db="EMBL/GenBank/DDBJ databases">
        <title>Whole genome sequence analysis of Cupriavidus campinensis S14E4C strain.</title>
        <authorList>
            <person name="Abbaszade G."/>
            <person name="Szabo A."/>
            <person name="Toumi M."/>
            <person name="Toth E."/>
        </authorList>
    </citation>
    <scope>NUCLEOTIDE SEQUENCE [LARGE SCALE GENOMIC DNA]</scope>
    <source>
        <strain evidence="8 9">S14E4C</strain>
    </source>
</reference>
<dbReference type="Pfam" id="PF00710">
    <property type="entry name" value="Asparaginase"/>
    <property type="match status" value="1"/>
</dbReference>
<dbReference type="InterPro" id="IPR006034">
    <property type="entry name" value="Asparaginase/glutaminase-like"/>
</dbReference>
<keyword evidence="9" id="KW-1185">Reference proteome</keyword>
<dbReference type="NCBIfam" id="TIGR00520">
    <property type="entry name" value="asnASE_II"/>
    <property type="match status" value="1"/>
</dbReference>
<dbReference type="PRINTS" id="PR00139">
    <property type="entry name" value="ASNGLNASE"/>
</dbReference>
<dbReference type="InterPro" id="IPR036152">
    <property type="entry name" value="Asp/glu_Ase-like_sf"/>
</dbReference>
<evidence type="ECO:0000256" key="2">
    <source>
        <dbReference type="ARBA" id="ARBA00022801"/>
    </source>
</evidence>
<dbReference type="PROSITE" id="PS00144">
    <property type="entry name" value="ASN_GLN_ASE_1"/>
    <property type="match status" value="1"/>
</dbReference>
<feature type="domain" description="L-asparaginase N-terminal" evidence="6">
    <location>
        <begin position="48"/>
        <end position="239"/>
    </location>
</feature>
<dbReference type="InterPro" id="IPR020827">
    <property type="entry name" value="Asparaginase/glutaminase_AS1"/>
</dbReference>
<evidence type="ECO:0000313" key="9">
    <source>
        <dbReference type="Proteomes" id="UP000318943"/>
    </source>
</evidence>
<evidence type="ECO:0000313" key="8">
    <source>
        <dbReference type="EMBL" id="TSP10737.1"/>
    </source>
</evidence>
<dbReference type="InterPro" id="IPR040919">
    <property type="entry name" value="Asparaginase_C"/>
</dbReference>
<dbReference type="PROSITE" id="PS00917">
    <property type="entry name" value="ASN_GLN_ASE_2"/>
    <property type="match status" value="1"/>
</dbReference>
<feature type="active site" evidence="3">
    <location>
        <position position="57"/>
    </location>
</feature>
<dbReference type="PANTHER" id="PTHR11707">
    <property type="entry name" value="L-ASPARAGINASE"/>
    <property type="match status" value="1"/>
</dbReference>
<sequence length="374" mass="38739">MRDTPAAPVRPAARVCERRGVRRATVTIARTRAHFARFSRYMSTSLPRIVVLATGGTIAGSSGSSASTAQYRAATVPVSSLVQAVPALGEVARVETEQVAQIDSKDMAFSLWTTLAARVEHWIAQPDVAGVVITHGTDTLEETAMFLHLTHRGSVPVVLTAAMRPSTSLSADGPLNLLDAVRVAASPEARGQGVLVVLNQEIHAARDVAKGHTSAVDAFTSPAGGPIGFVQDAYVRFTRALAPNDAPALPVPAAWPLVEIVASYAQPGRVAVDAMVSAGVKGFVVAATGNGSVHETLGDALADAAARGVAVVRSSRTGAGHVAGPARPRPTSGEFASAGNLNPYKSRVLLLLALAADASLGADPTRLQAVFRQY</sequence>
<evidence type="ECO:0000256" key="1">
    <source>
        <dbReference type="ARBA" id="ARBA00010518"/>
    </source>
</evidence>
<dbReference type="InterPro" id="IPR027475">
    <property type="entry name" value="Asparaginase/glutaminase_AS2"/>
</dbReference>
<organism evidence="8 9">
    <name type="scientific">Cupriavidus campinensis</name>
    <dbReference type="NCBI Taxonomy" id="151783"/>
    <lineage>
        <taxon>Bacteria</taxon>
        <taxon>Pseudomonadati</taxon>
        <taxon>Pseudomonadota</taxon>
        <taxon>Betaproteobacteria</taxon>
        <taxon>Burkholderiales</taxon>
        <taxon>Burkholderiaceae</taxon>
        <taxon>Cupriavidus</taxon>
    </lineage>
</organism>
<dbReference type="PANTHER" id="PTHR11707:SF28">
    <property type="entry name" value="60 KDA LYSOPHOSPHOLIPASE"/>
    <property type="match status" value="1"/>
</dbReference>
<evidence type="ECO:0000256" key="3">
    <source>
        <dbReference type="PROSITE-ProRule" id="PRU10099"/>
    </source>
</evidence>